<dbReference type="AlphaFoldDB" id="A0A0B7MLI2"/>
<dbReference type="InterPro" id="IPR027417">
    <property type="entry name" value="P-loop_NTPase"/>
</dbReference>
<name>A0A0B7MLI2_9FIRM</name>
<dbReference type="RefSeq" id="WP_198142241.1">
    <property type="nucleotide sequence ID" value="NZ_CDRZ01000182.1"/>
</dbReference>
<dbReference type="PANTHER" id="PTHR24220">
    <property type="entry name" value="IMPORT ATP-BINDING PROTEIN"/>
    <property type="match status" value="1"/>
</dbReference>
<dbReference type="InterPro" id="IPR017871">
    <property type="entry name" value="ABC_transporter-like_CS"/>
</dbReference>
<proteinExistence type="predicted"/>
<dbReference type="Gene3D" id="3.40.50.300">
    <property type="entry name" value="P-loop containing nucleotide triphosphate hydrolases"/>
    <property type="match status" value="1"/>
</dbReference>
<evidence type="ECO:0000313" key="3">
    <source>
        <dbReference type="Proteomes" id="UP000046155"/>
    </source>
</evidence>
<evidence type="ECO:0000259" key="1">
    <source>
        <dbReference type="Pfam" id="PF00005"/>
    </source>
</evidence>
<feature type="domain" description="ABC transporter" evidence="1">
    <location>
        <begin position="30"/>
        <end position="85"/>
    </location>
</feature>
<dbReference type="GO" id="GO:0022857">
    <property type="term" value="F:transmembrane transporter activity"/>
    <property type="evidence" value="ECO:0007669"/>
    <property type="project" value="TreeGrafter"/>
</dbReference>
<dbReference type="InterPro" id="IPR003439">
    <property type="entry name" value="ABC_transporter-like_ATP-bd"/>
</dbReference>
<organism evidence="2 3">
    <name type="scientific">Syntrophaceticus schinkii</name>
    <dbReference type="NCBI Taxonomy" id="499207"/>
    <lineage>
        <taxon>Bacteria</taxon>
        <taxon>Bacillati</taxon>
        <taxon>Bacillota</taxon>
        <taxon>Clostridia</taxon>
        <taxon>Thermoanaerobacterales</taxon>
        <taxon>Thermoanaerobacterales Family III. Incertae Sedis</taxon>
        <taxon>Syntrophaceticus</taxon>
    </lineage>
</organism>
<dbReference type="GO" id="GO:0005886">
    <property type="term" value="C:plasma membrane"/>
    <property type="evidence" value="ECO:0007669"/>
    <property type="project" value="TreeGrafter"/>
</dbReference>
<dbReference type="InterPro" id="IPR015854">
    <property type="entry name" value="ABC_transpr_LolD-like"/>
</dbReference>
<gene>
    <name evidence="2" type="ORF">SSCH_2620002</name>
</gene>
<dbReference type="GO" id="GO:0016887">
    <property type="term" value="F:ATP hydrolysis activity"/>
    <property type="evidence" value="ECO:0007669"/>
    <property type="project" value="InterPro"/>
</dbReference>
<dbReference type="GO" id="GO:0005524">
    <property type="term" value="F:ATP binding"/>
    <property type="evidence" value="ECO:0007669"/>
    <property type="project" value="InterPro"/>
</dbReference>
<dbReference type="PROSITE" id="PS00211">
    <property type="entry name" value="ABC_TRANSPORTER_1"/>
    <property type="match status" value="1"/>
</dbReference>
<reference evidence="3" key="1">
    <citation type="submission" date="2015-01" db="EMBL/GenBank/DDBJ databases">
        <authorList>
            <person name="Manzoor Shahid"/>
            <person name="Zubair Saima"/>
        </authorList>
    </citation>
    <scope>NUCLEOTIDE SEQUENCE [LARGE SCALE GENOMIC DNA]</scope>
    <source>
        <strain evidence="3">Sp3</strain>
    </source>
</reference>
<protein>
    <recommendedName>
        <fullName evidence="1">ABC transporter domain-containing protein</fullName>
    </recommendedName>
</protein>
<accession>A0A0B7MLI2</accession>
<dbReference type="SUPFAM" id="SSF52540">
    <property type="entry name" value="P-loop containing nucleoside triphosphate hydrolases"/>
    <property type="match status" value="1"/>
</dbReference>
<dbReference type="EMBL" id="CDRZ01000182">
    <property type="protein sequence ID" value="CEO88796.1"/>
    <property type="molecule type" value="Genomic_DNA"/>
</dbReference>
<dbReference type="Pfam" id="PF00005">
    <property type="entry name" value="ABC_tran"/>
    <property type="match status" value="1"/>
</dbReference>
<sequence length="170" mass="19326">MHSQSHDFRDAFVAFNDEYLAGKEDSVETSVGIDKEFIEELMRTLKIIDKKNALPNQLSGGQQQRIAIARALATRPSIVLADEPTGNLDSKTSLEVVNLLKQSVRIYHQTLVMITHDEKLAQMAGRIVRIEETERFLTRGENLVKIHENSVEIYQRVSKKVCCFSLNQIL</sequence>
<dbReference type="PANTHER" id="PTHR24220:SF86">
    <property type="entry name" value="ABC TRANSPORTER ABCH.1"/>
    <property type="match status" value="1"/>
</dbReference>
<dbReference type="Proteomes" id="UP000046155">
    <property type="component" value="Unassembled WGS sequence"/>
</dbReference>
<evidence type="ECO:0000313" key="2">
    <source>
        <dbReference type="EMBL" id="CEO88796.1"/>
    </source>
</evidence>
<keyword evidence="3" id="KW-1185">Reference proteome</keyword>